<organism evidence="2 3">
    <name type="scientific">Chlamydomonas eustigma</name>
    <dbReference type="NCBI Taxonomy" id="1157962"/>
    <lineage>
        <taxon>Eukaryota</taxon>
        <taxon>Viridiplantae</taxon>
        <taxon>Chlorophyta</taxon>
        <taxon>core chlorophytes</taxon>
        <taxon>Chlorophyceae</taxon>
        <taxon>CS clade</taxon>
        <taxon>Chlamydomonadales</taxon>
        <taxon>Chlamydomonadaceae</taxon>
        <taxon>Chlamydomonas</taxon>
    </lineage>
</organism>
<evidence type="ECO:0000256" key="1">
    <source>
        <dbReference type="SAM" id="MobiDB-lite"/>
    </source>
</evidence>
<dbReference type="Proteomes" id="UP000232323">
    <property type="component" value="Unassembled WGS sequence"/>
</dbReference>
<evidence type="ECO:0000313" key="3">
    <source>
        <dbReference type="Proteomes" id="UP000232323"/>
    </source>
</evidence>
<sequence>MCSYCEAYLTFIKSWFILWDDSAEQSGHSPRAGSALLKNEHAHQLLHPAHTFPPSHQQIVKERHTLTANESPEQAGRQSHSASSSQIMNAPVCIELEEKMPNALHGVGHIDEAGSFVRKFL</sequence>
<comment type="caution">
    <text evidence="2">The sequence shown here is derived from an EMBL/GenBank/DDBJ whole genome shotgun (WGS) entry which is preliminary data.</text>
</comment>
<evidence type="ECO:0000313" key="2">
    <source>
        <dbReference type="EMBL" id="GAX83722.1"/>
    </source>
</evidence>
<protein>
    <submittedName>
        <fullName evidence="2">Uncharacterized protein</fullName>
    </submittedName>
</protein>
<reference evidence="2 3" key="1">
    <citation type="submission" date="2017-08" db="EMBL/GenBank/DDBJ databases">
        <title>Acidophilic green algal genome provides insights into adaptation to an acidic environment.</title>
        <authorList>
            <person name="Hirooka S."/>
            <person name="Hirose Y."/>
            <person name="Kanesaki Y."/>
            <person name="Higuchi S."/>
            <person name="Fujiwara T."/>
            <person name="Onuma R."/>
            <person name="Era A."/>
            <person name="Ohbayashi R."/>
            <person name="Uzuka A."/>
            <person name="Nozaki H."/>
            <person name="Yoshikawa H."/>
            <person name="Miyagishima S.Y."/>
        </authorList>
    </citation>
    <scope>NUCLEOTIDE SEQUENCE [LARGE SCALE GENOMIC DNA]</scope>
    <source>
        <strain evidence="2 3">NIES-2499</strain>
    </source>
</reference>
<keyword evidence="3" id="KW-1185">Reference proteome</keyword>
<name>A0A250XLF7_9CHLO</name>
<dbReference type="AlphaFoldDB" id="A0A250XLF7"/>
<feature type="region of interest" description="Disordered" evidence="1">
    <location>
        <begin position="56"/>
        <end position="86"/>
    </location>
</feature>
<dbReference type="EMBL" id="BEGY01000105">
    <property type="protein sequence ID" value="GAX83722.1"/>
    <property type="molecule type" value="Genomic_DNA"/>
</dbReference>
<proteinExistence type="predicted"/>
<feature type="compositionally biased region" description="Polar residues" evidence="1">
    <location>
        <begin position="66"/>
        <end position="86"/>
    </location>
</feature>
<accession>A0A250XLF7</accession>
<gene>
    <name evidence="2" type="ORF">CEUSTIGMA_g11147.t1</name>
</gene>